<feature type="region of interest" description="Disordered" evidence="2">
    <location>
        <begin position="1188"/>
        <end position="1305"/>
    </location>
</feature>
<dbReference type="OrthoDB" id="5526311at2"/>
<dbReference type="Pfam" id="PF07580">
    <property type="entry name" value="Peptidase_M26_C"/>
    <property type="match status" value="1"/>
</dbReference>
<evidence type="ECO:0000313" key="5">
    <source>
        <dbReference type="EMBL" id="RRC96485.1"/>
    </source>
</evidence>
<dbReference type="SMART" id="SM01208">
    <property type="entry name" value="G5"/>
    <property type="match status" value="2"/>
</dbReference>
<keyword evidence="6" id="KW-1185">Reference proteome</keyword>
<gene>
    <name evidence="5" type="ORF">EII11_02275</name>
</gene>
<keyword evidence="3" id="KW-0812">Transmembrane</keyword>
<dbReference type="Pfam" id="PF07501">
    <property type="entry name" value="G5"/>
    <property type="match status" value="2"/>
</dbReference>
<sequence>MPEAPVGSFLGQKMLTIRSEHRRSHVTRWAVLLLLVSLLAPLTTIVIAPQASAAVTPSPQAQALWEQVKDEYNALTYSDAVNAKNTYIGGQAKRDATAALQAEGIASPSEDQIRAKFYEHLQHRLALKDSFDTVKAQFTSLMPRLIEASNPALITAQELRDNKAAIALGIAYMNHYYGFSVGGERVVDRLFEKAPEYRFQRLTPLALVKNVGKQEPTALLAFKTADLYGQQLKAVTGQETITAFIKHLLATRGNNMDPNEWLRTQTPAVIDEVGSTPLFAKFDNPSAPYRYLRNYLLPLMALKSSSVYVGNTDHTVQFGLTSTYGGVDGSRLRPLLRATLTEQQAFWDFWSRISTTFDQVDQQGRGHVIVIDTMKTGANPSAEPRARWSPQYGATADEGVRDFFTPLALYSGYKAVQAYATGKTGMNYYMQDALGQPGVNTYTHELTHIYDETIWFNGHGRRPSTGPEDFARGLYETENNTPGAKEGYYTPYFSLNTAYELGEGRIQNASPTRFQQPSDIQEYMRGLMDVLYSLDAMEARSILKQSSEKRAIALNKVTLSPDSAYPGASFDTFARISVDEAARLTSIDDLIDLGAVSGRLLPKGRASATVSVGRNDYVVVPLFEPVYAGLQNDAGNVGGFLLRRYAHELLAEYGWEKGLIGYVSDQYQNDGNALAAILSEHGGSLATFKKAMFERRVNKLNQMAPIPGFADAQAMQAAMDEAVAADIAQMEHNIAHPRAHTAFAADVLTTRALKQKILQAYVAQTKDFQTSIYSDRSVWETPIAGTVTLHEATVARPFSGEDFTVQITERPDNTEGVYSGVPETVVKVANDGRFDLGTWTFTQPGRYEFTLRQVPGKRADVTHDPEAVTIVVHATAPTAGEALPPAENGIIRLKPTLTFFKNNVEVDALSFVNTIKERRAVHAPEVSVTYQDEAGASLSSDAQSFAFTVAGDPANDTAGHTALPNEQIPFVQGRAQLPAITFTKAGTYVFRYTQVAGNKKGVTYDTTPIVERLEVTPSDIDPAAFTVTRSLTREDAAVERIEFHNRYTAPTPPPHVPVEGEMRTTTEVAIPIEDEFIDDPEMFVNTTKEIFAGIEGRKTVTTVQRTRDGVPYGEAQVSETVTVPMQKRQIARGIKPIPVPGEERTVRTEAIPVANEVILDPQMLVGTEEVVREGEAGEVRITTIQPTLDGKPVGEAREEREELRPMQTRQIKRGTKALLLVPAPKKSAEPVVPTPPVSPTVPTPPVSPIAPTPPAVTHDPEKPGESSPGKPGEKLPHATVAPQSSNKTDGQTHAQAPTEAKAEVKAEAVSEGLGVSRGKLASTGASIPLAVALGVIFVACGVALRSRSRL</sequence>
<protein>
    <recommendedName>
        <fullName evidence="4">G5 domain-containing protein</fullName>
    </recommendedName>
</protein>
<evidence type="ECO:0000256" key="3">
    <source>
        <dbReference type="SAM" id="Phobius"/>
    </source>
</evidence>
<dbReference type="InterPro" id="IPR011098">
    <property type="entry name" value="G5_dom"/>
</dbReference>
<dbReference type="InterPro" id="IPR011505">
    <property type="entry name" value="Peptidase_M26_C_dom"/>
</dbReference>
<proteinExistence type="predicted"/>
<dbReference type="Gene3D" id="2.20.230.10">
    <property type="entry name" value="Resuscitation-promoting factor rpfb"/>
    <property type="match status" value="2"/>
</dbReference>
<keyword evidence="3" id="KW-1133">Transmembrane helix</keyword>
<dbReference type="EMBL" id="RQZF01000001">
    <property type="protein sequence ID" value="RRC96485.1"/>
    <property type="molecule type" value="Genomic_DNA"/>
</dbReference>
<organism evidence="5 6">
    <name type="scientific">Schaalia canis</name>
    <dbReference type="NCBI Taxonomy" id="100469"/>
    <lineage>
        <taxon>Bacteria</taxon>
        <taxon>Bacillati</taxon>
        <taxon>Actinomycetota</taxon>
        <taxon>Actinomycetes</taxon>
        <taxon>Actinomycetales</taxon>
        <taxon>Actinomycetaceae</taxon>
        <taxon>Schaalia</taxon>
    </lineage>
</organism>
<evidence type="ECO:0000256" key="2">
    <source>
        <dbReference type="SAM" id="MobiDB-lite"/>
    </source>
</evidence>
<evidence type="ECO:0000313" key="6">
    <source>
        <dbReference type="Proteomes" id="UP000280444"/>
    </source>
</evidence>
<feature type="transmembrane region" description="Helical" evidence="3">
    <location>
        <begin position="1325"/>
        <end position="1344"/>
    </location>
</feature>
<dbReference type="InterPro" id="IPR038174">
    <property type="entry name" value="Strep_pil_link_sf"/>
</dbReference>
<dbReference type="PROSITE" id="PS51109">
    <property type="entry name" value="G5"/>
    <property type="match status" value="2"/>
</dbReference>
<feature type="compositionally biased region" description="Basic and acidic residues" evidence="2">
    <location>
        <begin position="1192"/>
        <end position="1204"/>
    </location>
</feature>
<feature type="domain" description="G5" evidence="4">
    <location>
        <begin position="1055"/>
        <end position="1136"/>
    </location>
</feature>
<name>A0A3P1SI86_9ACTO</name>
<dbReference type="Gene3D" id="2.60.40.3050">
    <property type="match status" value="2"/>
</dbReference>
<feature type="domain" description="G5" evidence="4">
    <location>
        <begin position="1137"/>
        <end position="1217"/>
    </location>
</feature>
<dbReference type="InterPro" id="IPR022464">
    <property type="entry name" value="Strep_pil_isopept_link"/>
</dbReference>
<dbReference type="Proteomes" id="UP000280444">
    <property type="component" value="Unassembled WGS sequence"/>
</dbReference>
<evidence type="ECO:0000259" key="4">
    <source>
        <dbReference type="PROSITE" id="PS51109"/>
    </source>
</evidence>
<dbReference type="NCBIfam" id="TIGR03786">
    <property type="entry name" value="strep_pil_rpt"/>
    <property type="match status" value="1"/>
</dbReference>
<evidence type="ECO:0000256" key="1">
    <source>
        <dbReference type="ARBA" id="ARBA00022729"/>
    </source>
</evidence>
<dbReference type="GO" id="GO:0008270">
    <property type="term" value="F:zinc ion binding"/>
    <property type="evidence" value="ECO:0007669"/>
    <property type="project" value="InterPro"/>
</dbReference>
<reference evidence="5 6" key="1">
    <citation type="submission" date="2018-11" db="EMBL/GenBank/DDBJ databases">
        <title>Genomes From Bacteria Associated with the Canine Oral Cavity: a Test Case for Automated Genome-Based Taxonomic Assignment.</title>
        <authorList>
            <person name="Coil D.A."/>
            <person name="Jospin G."/>
            <person name="Darling A.E."/>
            <person name="Wallis C."/>
            <person name="Davis I.J."/>
            <person name="Harris S."/>
            <person name="Eisen J.A."/>
            <person name="Holcombe L.J."/>
            <person name="O'Flynn C."/>
        </authorList>
    </citation>
    <scope>NUCLEOTIDE SEQUENCE [LARGE SCALE GENOMIC DNA]</scope>
    <source>
        <strain evidence="5 6">OH770</strain>
    </source>
</reference>
<feature type="compositionally biased region" description="Pro residues" evidence="2">
    <location>
        <begin position="1232"/>
        <end position="1254"/>
    </location>
</feature>
<dbReference type="GO" id="GO:0005576">
    <property type="term" value="C:extracellular region"/>
    <property type="evidence" value="ECO:0007669"/>
    <property type="project" value="InterPro"/>
</dbReference>
<comment type="caution">
    <text evidence="5">The sequence shown here is derived from an EMBL/GenBank/DDBJ whole genome shotgun (WGS) entry which is preliminary data.</text>
</comment>
<keyword evidence="3" id="KW-0472">Membrane</keyword>
<accession>A0A3P1SI86</accession>
<dbReference type="GO" id="GO:0004222">
    <property type="term" value="F:metalloendopeptidase activity"/>
    <property type="evidence" value="ECO:0007669"/>
    <property type="project" value="InterPro"/>
</dbReference>
<dbReference type="RefSeq" id="WP_124868119.1">
    <property type="nucleotide sequence ID" value="NZ_RQZF01000001.1"/>
</dbReference>
<keyword evidence="1" id="KW-0732">Signal</keyword>
<feature type="compositionally biased region" description="Polar residues" evidence="2">
    <location>
        <begin position="1281"/>
        <end position="1295"/>
    </location>
</feature>